<evidence type="ECO:0000313" key="2">
    <source>
        <dbReference type="Proteomes" id="UP000520767"/>
    </source>
</evidence>
<dbReference type="Proteomes" id="UP000520767">
    <property type="component" value="Unassembled WGS sequence"/>
</dbReference>
<accession>A0A7W7QFH1</accession>
<dbReference type="InterPro" id="IPR016024">
    <property type="entry name" value="ARM-type_fold"/>
</dbReference>
<dbReference type="SUPFAM" id="SSF48371">
    <property type="entry name" value="ARM repeat"/>
    <property type="match status" value="1"/>
</dbReference>
<organism evidence="1 2">
    <name type="scientific">Actinophytocola algeriensis</name>
    <dbReference type="NCBI Taxonomy" id="1768010"/>
    <lineage>
        <taxon>Bacteria</taxon>
        <taxon>Bacillati</taxon>
        <taxon>Actinomycetota</taxon>
        <taxon>Actinomycetes</taxon>
        <taxon>Pseudonocardiales</taxon>
        <taxon>Pseudonocardiaceae</taxon>
    </lineage>
</organism>
<name>A0A7W7QFH1_9PSEU</name>
<dbReference type="Gene3D" id="1.25.10.10">
    <property type="entry name" value="Leucine-rich Repeat Variant"/>
    <property type="match status" value="1"/>
</dbReference>
<dbReference type="EMBL" id="JACHJQ010000015">
    <property type="protein sequence ID" value="MBB4912647.1"/>
    <property type="molecule type" value="Genomic_DNA"/>
</dbReference>
<dbReference type="SUPFAM" id="SSF52540">
    <property type="entry name" value="P-loop containing nucleoside triphosphate hydrolases"/>
    <property type="match status" value="1"/>
</dbReference>
<proteinExistence type="predicted"/>
<evidence type="ECO:0008006" key="3">
    <source>
        <dbReference type="Google" id="ProtNLM"/>
    </source>
</evidence>
<dbReference type="InterPro" id="IPR027417">
    <property type="entry name" value="P-loop_NTPase"/>
</dbReference>
<sequence>MSVLFPHAGTADGDAIPFRVHMEADHSVDDLLIVSESGLNSYVQAKADRNVRRAVLDTLKQWVKAVATGDTQDDALVLCTADLSTVVGHLSRALTRLRDPYAQAPSSSEQAALDEFTKEILALSPKADETGLLDELLRRVVIWHADCGNSGSPAVTAACTMLGSLLGGYDKGYVAFSLLRDEVSDLAQLRSGLDIDQARALLTKAGLVSARSIPTSTRSALVRYRTGVRDRARELAIPGLPLDIRPLPVPRLLGNLRVRCRGFVDSRYVSARAYQVVPLTVLARRVPRITLLGGPGSGKTTALIHLAAATAGQAAAPMPIMVRLGKLADRFKHERDVEIADHVLVGAMDVPTLDAAEADLVRSEALARIRTGRALVMLDALDETGYIRQDVARALKSWLDTIHDDLRVIVSSRDTAYSSVAILGLTEAELGPPSDLDDTVRRVVEHAADWSGRPDRDDDIATWLAKRVLWLRMAVGEHWAMMDIPLYAMHIAALAAATRFADLPPNNALALNSVVESVWLRWEAGVRRQGADPLPGLPDRDSSADAFNSTFSLVTEQLEDRGRSVDALAATIAKHLEADYGSPRGLARTSARQLLAMWDDAGLFVAHGPDSVVTARTKLLIELGRAIRISTMSEEEKGARIRELIDDSEQREIILFVVAFDRSVRDLVTRLSVEEKEVPAALALGTAYRRDPSGFADCILGTIDTLIAGLLDEQCPQFVSIALLLAHLPVPDKLRDEVRSAAQRRLPPVWGAVFEAIAAYEWAVREKDPDQLVLDLPDAPPPPPVLDPSDVLWRLAAFRKVLTLPEPPERDVKLTDLEWKIEPGYALVKAAEEMAPVDPEVVTKARLSPLVLDGHTALHLDMLAADHADLPYGSAAAQSPLSPAAVLRSDVGALATLITMLAAPSAQNPEYGDWSLDIVIEVLRVAELHLFRPGVIDDIVTLGRDTLVSLLHDIAAFLGFTPQDLAGSAASCIELLPQDLDDETAIDYQWSAILYGGDPEWIDTELPYRIDTTEDSDGRRQRALDHIVSVALSDDPIALYAAAVLLDRLGSGSPSMVANTLRPRLASLDSRKFIKAPATLSALVCKLDPNAIAELQNSHNPAVRWGVLETVTHHVVCEGEPEARILLELMANDPDRTVRFAIENHLRQHDTEFSDAVEELIHTKLTEAASYWSCVECGATCQPMASPTCQSCGESTQPSLTDEVTD</sequence>
<gene>
    <name evidence="1" type="ORF">FHR82_008919</name>
</gene>
<evidence type="ECO:0000313" key="1">
    <source>
        <dbReference type="EMBL" id="MBB4912647.1"/>
    </source>
</evidence>
<keyword evidence="2" id="KW-1185">Reference proteome</keyword>
<reference evidence="1 2" key="1">
    <citation type="submission" date="2020-08" db="EMBL/GenBank/DDBJ databases">
        <title>Genomic Encyclopedia of Type Strains, Phase III (KMG-III): the genomes of soil and plant-associated and newly described type strains.</title>
        <authorList>
            <person name="Whitman W."/>
        </authorList>
    </citation>
    <scope>NUCLEOTIDE SEQUENCE [LARGE SCALE GENOMIC DNA]</scope>
    <source>
        <strain evidence="1 2">CECT 8960</strain>
    </source>
</reference>
<dbReference type="InterPro" id="IPR011989">
    <property type="entry name" value="ARM-like"/>
</dbReference>
<comment type="caution">
    <text evidence="1">The sequence shown here is derived from an EMBL/GenBank/DDBJ whole genome shotgun (WGS) entry which is preliminary data.</text>
</comment>
<protein>
    <recommendedName>
        <fullName evidence="3">NACHT domain-containing protein</fullName>
    </recommendedName>
</protein>
<dbReference type="RefSeq" id="WP_184816630.1">
    <property type="nucleotide sequence ID" value="NZ_JACHJQ010000015.1"/>
</dbReference>
<dbReference type="Gene3D" id="3.40.50.300">
    <property type="entry name" value="P-loop containing nucleotide triphosphate hydrolases"/>
    <property type="match status" value="1"/>
</dbReference>
<dbReference type="AlphaFoldDB" id="A0A7W7QFH1"/>